<dbReference type="EMBL" id="JAUEIF010000012">
    <property type="protein sequence ID" value="MDN0026142.1"/>
    <property type="molecule type" value="Genomic_DNA"/>
</dbReference>
<dbReference type="Proteomes" id="UP001167831">
    <property type="component" value="Unassembled WGS sequence"/>
</dbReference>
<dbReference type="CDD" id="cd15482">
    <property type="entry name" value="Sialidase_non-viral"/>
    <property type="match status" value="1"/>
</dbReference>
<keyword evidence="5" id="KW-1185">Reference proteome</keyword>
<evidence type="ECO:0000259" key="2">
    <source>
        <dbReference type="Pfam" id="PF13088"/>
    </source>
</evidence>
<keyword evidence="4" id="KW-0378">Hydrolase</keyword>
<organism evidence="4 6">
    <name type="scientific">Leyella lascolaii</name>
    <dbReference type="NCBI Taxonomy" id="1776379"/>
    <lineage>
        <taxon>Bacteria</taxon>
        <taxon>Pseudomonadati</taxon>
        <taxon>Bacteroidota</taxon>
        <taxon>Bacteroidia</taxon>
        <taxon>Bacteroidales</taxon>
        <taxon>Prevotellaceae</taxon>
        <taxon>Leyella</taxon>
    </lineage>
</organism>
<dbReference type="Proteomes" id="UP001168478">
    <property type="component" value="Unassembled WGS sequence"/>
</dbReference>
<dbReference type="SUPFAM" id="SSF50939">
    <property type="entry name" value="Sialidases"/>
    <property type="match status" value="1"/>
</dbReference>
<accession>A0AAW7JXR2</accession>
<comment type="caution">
    <text evidence="4">The sequence shown here is derived from an EMBL/GenBank/DDBJ whole genome shotgun (WGS) entry which is preliminary data.</text>
</comment>
<feature type="domain" description="Sialidase" evidence="2">
    <location>
        <begin position="66"/>
        <end position="207"/>
    </location>
</feature>
<keyword evidence="1" id="KW-0732">Signal</keyword>
<gene>
    <name evidence="3" type="ORF">QVN81_11175</name>
    <name evidence="4" type="ORF">QVN84_11535</name>
</gene>
<reference evidence="4" key="2">
    <citation type="submission" date="2023-08" db="EMBL/GenBank/DDBJ databases">
        <title>Identification and characterization of horizontal gene transfer across gut microbiota members of farm animals based on homology search.</title>
        <authorList>
            <person name="Schwarzerova J."/>
            <person name="Nykrynova M."/>
            <person name="Jureckova K."/>
            <person name="Cejkova D."/>
            <person name="Rychlik I."/>
        </authorList>
    </citation>
    <scope>NUCLEOTIDE SEQUENCE</scope>
    <source>
        <strain evidence="4">ET15</strain>
        <strain evidence="3">ET37</strain>
    </source>
</reference>
<feature type="signal peptide" evidence="1">
    <location>
        <begin position="1"/>
        <end position="20"/>
    </location>
</feature>
<dbReference type="SUPFAM" id="SSF49344">
    <property type="entry name" value="CBD9-like"/>
    <property type="match status" value="1"/>
</dbReference>
<sequence>MLKTIFIALFLLSVTFSARAEDVTPYSGSRIFWDLSTRKTVFNAGGYSRMIQLQDGRLMAVCEGNGINIAFSSNLGNTWSSPVKIVTNTNNTPNSVPDLIQLMDGTIIVAYNPRPAEPYTPDRKFGIRCKRSTDNGVTWSDEIFIYDAKHTFADGCWEPSMLELPSGELQVYFADEGPYTGSNEQQISLCRSYDGGKTWGKASVVSFRAGYRDGMPSPVLLKDNKTIVVAIEDNGWSGYNDFFPTTVRCGLETNWNGYYVSGNSKNREKTLDLAFCPLAKGGAPYLRVLPWGETVLSWQSEYNHGSSLTMFTAVGDENARNFKAMSNPFITSLSDKVMWNSVAVIDTGTVVAVGGVNGKIEMIKGYPVRMLLAPYGKPRIDGVVSRDEGYLRPTSSQIMLGTQTGTRVISDFAHDRDSLYFIARISDRTFVKKGRKTDNVRLMIDADDVSSTTPKKGVYCFSFSRDSVCQAWQGDEGNWRVCDSSPVNMKVTSSGTYYVVEAAIPWSVIGKDKAPVSQRMAAAIEVEDVGETSMQTERIPDVRRNASWTYMEFRLSGDSETDGIKGTVENGNKECYMHINGNTLSVESRKDIAGMTIYSADGRIIKKTSCSGRSVIMNLPHKGIAVISITFADGKMLNRKITL</sequence>
<dbReference type="RefSeq" id="WP_289826066.1">
    <property type="nucleotide sequence ID" value="NZ_JAUEIE010000014.1"/>
</dbReference>
<evidence type="ECO:0000313" key="6">
    <source>
        <dbReference type="Proteomes" id="UP001168478"/>
    </source>
</evidence>
<dbReference type="PANTHER" id="PTHR38792:SF3">
    <property type="entry name" value="BNR_ASP-BOX REPEAT DOMAIN PROTEIN (AFU_ORTHOLOGUE AFUA_7G06430)-RELATED"/>
    <property type="match status" value="1"/>
</dbReference>
<evidence type="ECO:0000256" key="1">
    <source>
        <dbReference type="SAM" id="SignalP"/>
    </source>
</evidence>
<dbReference type="EMBL" id="JAUEIE010000014">
    <property type="protein sequence ID" value="MDN0023573.1"/>
    <property type="molecule type" value="Genomic_DNA"/>
</dbReference>
<name>A0AAW7JXR2_9BACT</name>
<evidence type="ECO:0000313" key="4">
    <source>
        <dbReference type="EMBL" id="MDN0026142.1"/>
    </source>
</evidence>
<proteinExistence type="predicted"/>
<keyword evidence="4" id="KW-0326">Glycosidase</keyword>
<dbReference type="Gene3D" id="2.60.40.1190">
    <property type="match status" value="1"/>
</dbReference>
<dbReference type="GO" id="GO:0004308">
    <property type="term" value="F:exo-alpha-sialidase activity"/>
    <property type="evidence" value="ECO:0007669"/>
    <property type="project" value="UniProtKB-EC"/>
</dbReference>
<dbReference type="InterPro" id="IPR011040">
    <property type="entry name" value="Sialidase"/>
</dbReference>
<dbReference type="EC" id="3.2.1.18" evidence="4"/>
<feature type="chain" id="PRO_5044026533" evidence="1">
    <location>
        <begin position="21"/>
        <end position="643"/>
    </location>
</feature>
<dbReference type="Pfam" id="PF13088">
    <property type="entry name" value="BNR_2"/>
    <property type="match status" value="1"/>
</dbReference>
<dbReference type="InterPro" id="IPR036278">
    <property type="entry name" value="Sialidase_sf"/>
</dbReference>
<dbReference type="PANTHER" id="PTHR38792">
    <property type="entry name" value="BNR/ASP-BOX REPEAT DOMAIN PROTEIN (AFU_ORTHOLOGUE AFUA_7G06430)-RELATED"/>
    <property type="match status" value="1"/>
</dbReference>
<evidence type="ECO:0000313" key="3">
    <source>
        <dbReference type="EMBL" id="MDN0023573.1"/>
    </source>
</evidence>
<dbReference type="Gene3D" id="2.120.10.10">
    <property type="match status" value="1"/>
</dbReference>
<protein>
    <submittedName>
        <fullName evidence="4">Exo-alpha-sialidase</fullName>
        <ecNumber evidence="4">3.2.1.18</ecNumber>
    </submittedName>
</protein>
<reference evidence="4" key="1">
    <citation type="submission" date="2023-06" db="EMBL/GenBank/DDBJ databases">
        <authorList>
            <person name="Zeman M."/>
            <person name="Kubasova T."/>
            <person name="Jahodarova E."/>
            <person name="Nykrynova M."/>
            <person name="Rychlik I."/>
        </authorList>
    </citation>
    <scope>NUCLEOTIDE SEQUENCE</scope>
    <source>
        <strain evidence="4">ET15</strain>
        <strain evidence="3">ET37</strain>
    </source>
</reference>
<dbReference type="AlphaFoldDB" id="A0AAW7JXR2"/>
<evidence type="ECO:0000313" key="5">
    <source>
        <dbReference type="Proteomes" id="UP001167831"/>
    </source>
</evidence>